<feature type="region of interest" description="Disordered" evidence="21">
    <location>
        <begin position="225"/>
        <end position="258"/>
    </location>
</feature>
<evidence type="ECO:0000256" key="9">
    <source>
        <dbReference type="ARBA" id="ARBA00022927"/>
    </source>
</evidence>
<feature type="transmembrane region" description="Helical" evidence="22">
    <location>
        <begin position="474"/>
        <end position="497"/>
    </location>
</feature>
<dbReference type="GO" id="GO:0005743">
    <property type="term" value="C:mitochondrial inner membrane"/>
    <property type="evidence" value="ECO:0007669"/>
    <property type="project" value="UniProtKB-SubCell"/>
</dbReference>
<dbReference type="GO" id="GO:0015031">
    <property type="term" value="P:protein transport"/>
    <property type="evidence" value="ECO:0007669"/>
    <property type="project" value="UniProtKB-KW"/>
</dbReference>
<keyword evidence="16 22" id="KW-0472">Membrane</keyword>
<evidence type="ECO:0000256" key="17">
    <source>
        <dbReference type="ARBA" id="ARBA00023157"/>
    </source>
</evidence>
<feature type="transmembrane region" description="Helical" evidence="22">
    <location>
        <begin position="439"/>
        <end position="462"/>
    </location>
</feature>
<gene>
    <name evidence="24" type="ORF">OOU_Y34scaffold00547g8</name>
</gene>
<accession>A0AA97NY09</accession>
<comment type="function">
    <text evidence="19">Required for the import and folding of small cysteine-containing proteins (small Tim) in the mitochondrial intermembrane space (IMS). Forms a redox cycle with ERV1 that involves a disulfide relay system. Precursor proteins to be imported into the IMS are translocated in their reduced form into the mitochondria. The oxidized form of MIA40 forms a transient intermolecular disulfide bridge with the reduced precursor protein, resulting in oxidation of the precursor protein that now contains an intramolecular disulfide bond and is able to undergo folding in the IMS.</text>
</comment>
<evidence type="ECO:0000259" key="23">
    <source>
        <dbReference type="Pfam" id="PF06747"/>
    </source>
</evidence>
<dbReference type="Proteomes" id="UP000011086">
    <property type="component" value="Unassembled WGS sequence"/>
</dbReference>
<name>A0AA97NY09_PYRO3</name>
<feature type="region of interest" description="Disordered" evidence="21">
    <location>
        <begin position="1"/>
        <end position="35"/>
    </location>
</feature>
<feature type="compositionally biased region" description="Low complexity" evidence="21">
    <location>
        <begin position="1"/>
        <end position="14"/>
    </location>
</feature>
<keyword evidence="15" id="KW-0496">Mitochondrion</keyword>
<dbReference type="InterPro" id="IPR010625">
    <property type="entry name" value="CHCH"/>
</dbReference>
<feature type="compositionally biased region" description="Low complexity" evidence="21">
    <location>
        <begin position="101"/>
        <end position="110"/>
    </location>
</feature>
<dbReference type="FunFam" id="1.10.287.2900:FF:000002">
    <property type="entry name" value="Mitochondrial intermembrane space import and assembly protein"/>
    <property type="match status" value="1"/>
</dbReference>
<protein>
    <recommendedName>
        <fullName evidence="5">Mitochondrial intermembrane space import and assembly protein 40</fullName>
    </recommendedName>
    <alternativeName>
        <fullName evidence="20">Mitochondrial import inner membrane translocase TIM40</fullName>
    </alternativeName>
</protein>
<evidence type="ECO:0000256" key="7">
    <source>
        <dbReference type="ARBA" id="ARBA00022692"/>
    </source>
</evidence>
<dbReference type="Pfam" id="PF06747">
    <property type="entry name" value="CHCH"/>
    <property type="match status" value="1"/>
</dbReference>
<evidence type="ECO:0000256" key="6">
    <source>
        <dbReference type="ARBA" id="ARBA00022448"/>
    </source>
</evidence>
<reference evidence="24" key="1">
    <citation type="journal article" date="2012" name="PLoS Genet.">
        <title>Comparative analysis of the genomes of two field isolates of the rice blast fungus Magnaporthe oryzae.</title>
        <authorList>
            <person name="Xue M."/>
            <person name="Yang J."/>
            <person name="Li Z."/>
            <person name="Hu S."/>
            <person name="Yao N."/>
            <person name="Dean R.A."/>
            <person name="Zhao W."/>
            <person name="Shen M."/>
            <person name="Zhang H."/>
            <person name="Li C."/>
            <person name="Liu L."/>
            <person name="Cao L."/>
            <person name="Xu X."/>
            <person name="Xing Y."/>
            <person name="Hsiang T."/>
            <person name="Zhang Z."/>
            <person name="Xu J.R."/>
            <person name="Peng Y.L."/>
        </authorList>
    </citation>
    <scope>NUCLEOTIDE SEQUENCE</scope>
    <source>
        <strain evidence="24">Y34</strain>
    </source>
</reference>
<evidence type="ECO:0000256" key="3">
    <source>
        <dbReference type="ARBA" id="ARBA00004164"/>
    </source>
</evidence>
<keyword evidence="9" id="KW-0653">Protein transport</keyword>
<evidence type="ECO:0000256" key="21">
    <source>
        <dbReference type="SAM" id="MobiDB-lite"/>
    </source>
</evidence>
<feature type="compositionally biased region" description="Low complexity" evidence="21">
    <location>
        <begin position="339"/>
        <end position="348"/>
    </location>
</feature>
<keyword evidence="11" id="KW-0735">Signal-anchor</keyword>
<dbReference type="Gene3D" id="1.10.287.2900">
    <property type="match status" value="1"/>
</dbReference>
<evidence type="ECO:0000256" key="15">
    <source>
        <dbReference type="ARBA" id="ARBA00023128"/>
    </source>
</evidence>
<evidence type="ECO:0000256" key="19">
    <source>
        <dbReference type="ARBA" id="ARBA00024980"/>
    </source>
</evidence>
<evidence type="ECO:0000256" key="5">
    <source>
        <dbReference type="ARBA" id="ARBA00013714"/>
    </source>
</evidence>
<proteinExistence type="predicted"/>
<feature type="region of interest" description="Disordered" evidence="21">
    <location>
        <begin position="338"/>
        <end position="411"/>
    </location>
</feature>
<feature type="compositionally biased region" description="Acidic residues" evidence="21">
    <location>
        <begin position="225"/>
        <end position="234"/>
    </location>
</feature>
<comment type="cofactor">
    <cofactor evidence="2">
        <name>Cu(2+)</name>
        <dbReference type="ChEBI" id="CHEBI:29036"/>
    </cofactor>
</comment>
<evidence type="ECO:0000256" key="1">
    <source>
        <dbReference type="ARBA" id="ARBA00001947"/>
    </source>
</evidence>
<dbReference type="PANTHER" id="PTHR38402">
    <property type="entry name" value="MITOCHONDRIAL OUTER MEMBRANE PROTEIN OM14"/>
    <property type="match status" value="1"/>
</dbReference>
<keyword evidence="14" id="KW-0811">Translocation</keyword>
<keyword evidence="8" id="KW-0999">Mitochondrion inner membrane</keyword>
<comment type="cofactor">
    <cofactor evidence="1">
        <name>Zn(2+)</name>
        <dbReference type="ChEBI" id="CHEBI:29105"/>
    </cofactor>
</comment>
<sequence length="504" mass="53470">MYRAAIRTTTRAARSAPLSNPSRRYLSSTPADKPRTWKGAAVRWGLAFGALYWYNTSPIFADEPIPQTIAAPPKFRDAELPTVESVIEQKRKEAEARAAKAVAAPAAPSEKPQDPTPEASAVEAVPAKGEAAPASGAMPGSPEALEEEAGQQGAFNPETGEINWDCPCLGGMADGPCGEEFKAAFSCFVYSTEEPKGMDCIEKFQGMQDCFKKYPEVYGAELADAEATGEDDADALPLPESSSDAPVAEKATEVKDSQTALDLSVPEPKVDAAVVPKVKETPAKTIPESEVIPKKAVDATDANEKAKEQLVTVEPIQQICEPQLLSTEASYADIAAMGPKQTPEEAAAPQPPQIETSTSASTSSLVDVDTPSVRTVPSDFAEQEVQTDTQAERLEREAKAAKEAAEEKARRAREKARAKAHRADDWLVSRISAMSDGAASALAVGNLAAVMGLGAVLGYKAWGLWERRALNAKVVGLGVGLVGLVGLGESIFARAWYKAKGKKQ</sequence>
<keyword evidence="10" id="KW-0809">Transit peptide</keyword>
<evidence type="ECO:0000256" key="20">
    <source>
        <dbReference type="ARBA" id="ARBA00033150"/>
    </source>
</evidence>
<dbReference type="GO" id="GO:0005741">
    <property type="term" value="C:mitochondrial outer membrane"/>
    <property type="evidence" value="ECO:0007669"/>
    <property type="project" value="InterPro"/>
</dbReference>
<dbReference type="GO" id="GO:0016491">
    <property type="term" value="F:oxidoreductase activity"/>
    <property type="evidence" value="ECO:0007669"/>
    <property type="project" value="UniProtKB-KW"/>
</dbReference>
<evidence type="ECO:0000256" key="8">
    <source>
        <dbReference type="ARBA" id="ARBA00022792"/>
    </source>
</evidence>
<evidence type="ECO:0000256" key="16">
    <source>
        <dbReference type="ARBA" id="ARBA00023136"/>
    </source>
</evidence>
<evidence type="ECO:0000256" key="22">
    <source>
        <dbReference type="SAM" id="Phobius"/>
    </source>
</evidence>
<feature type="compositionally biased region" description="Polar residues" evidence="21">
    <location>
        <begin position="17"/>
        <end position="30"/>
    </location>
</feature>
<dbReference type="GO" id="GO:0006626">
    <property type="term" value="P:protein targeting to mitochondrion"/>
    <property type="evidence" value="ECO:0007669"/>
    <property type="project" value="TreeGrafter"/>
</dbReference>
<keyword evidence="17" id="KW-1015">Disulfide bond</keyword>
<keyword evidence="12 22" id="KW-1133">Transmembrane helix</keyword>
<feature type="compositionally biased region" description="Polar residues" evidence="21">
    <location>
        <begin position="356"/>
        <end position="365"/>
    </location>
</feature>
<feature type="compositionally biased region" description="Basic and acidic residues" evidence="21">
    <location>
        <begin position="390"/>
        <end position="411"/>
    </location>
</feature>
<evidence type="ECO:0000256" key="2">
    <source>
        <dbReference type="ARBA" id="ARBA00001973"/>
    </source>
</evidence>
<dbReference type="PANTHER" id="PTHR38402:SF1">
    <property type="entry name" value="MITOCHONDRIAL OUTER MEMBRANE PROTEIN OM14"/>
    <property type="match status" value="1"/>
</dbReference>
<feature type="domain" description="CHCH" evidence="23">
    <location>
        <begin position="177"/>
        <end position="213"/>
    </location>
</feature>
<dbReference type="GO" id="GO:1990593">
    <property type="term" value="F:nascent polypeptide-associated complex binding"/>
    <property type="evidence" value="ECO:0007669"/>
    <property type="project" value="InterPro"/>
</dbReference>
<evidence type="ECO:0000256" key="10">
    <source>
        <dbReference type="ARBA" id="ARBA00022946"/>
    </source>
</evidence>
<dbReference type="PROSITE" id="PS51808">
    <property type="entry name" value="CHCH"/>
    <property type="match status" value="1"/>
</dbReference>
<feature type="region of interest" description="Disordered" evidence="21">
    <location>
        <begin position="101"/>
        <end position="158"/>
    </location>
</feature>
<keyword evidence="6" id="KW-0813">Transport</keyword>
<feature type="compositionally biased region" description="Low complexity" evidence="21">
    <location>
        <begin position="129"/>
        <end position="143"/>
    </location>
</feature>
<evidence type="ECO:0000256" key="14">
    <source>
        <dbReference type="ARBA" id="ARBA00023010"/>
    </source>
</evidence>
<dbReference type="InterPro" id="IPR039454">
    <property type="entry name" value="OM14"/>
</dbReference>
<keyword evidence="7 22" id="KW-0812">Transmembrane</keyword>
<keyword evidence="18" id="KW-0676">Redox-active center</keyword>
<comment type="subunit">
    <text evidence="4">Monomer.</text>
</comment>
<evidence type="ECO:0000256" key="13">
    <source>
        <dbReference type="ARBA" id="ARBA00023002"/>
    </source>
</evidence>
<keyword evidence="13" id="KW-0560">Oxidoreductase</keyword>
<evidence type="ECO:0000256" key="12">
    <source>
        <dbReference type="ARBA" id="ARBA00022989"/>
    </source>
</evidence>
<dbReference type="AlphaFoldDB" id="A0AA97NY09"/>
<evidence type="ECO:0000256" key="18">
    <source>
        <dbReference type="ARBA" id="ARBA00023284"/>
    </source>
</evidence>
<evidence type="ECO:0000256" key="11">
    <source>
        <dbReference type="ARBA" id="ARBA00022968"/>
    </source>
</evidence>
<dbReference type="EMBL" id="JH792979">
    <property type="protein sequence ID" value="ELQ38277.1"/>
    <property type="molecule type" value="Genomic_DNA"/>
</dbReference>
<evidence type="ECO:0000313" key="24">
    <source>
        <dbReference type="EMBL" id="ELQ38277.1"/>
    </source>
</evidence>
<evidence type="ECO:0000256" key="4">
    <source>
        <dbReference type="ARBA" id="ARBA00011245"/>
    </source>
</evidence>
<comment type="subcellular location">
    <subcellularLocation>
        <location evidence="3">Mitochondrion inner membrane</location>
        <topology evidence="3">Single-pass type II membrane protein</topology>
        <orientation evidence="3">Intermembrane side</orientation>
    </subcellularLocation>
</comment>
<organism evidence="24">
    <name type="scientific">Pyricularia oryzae (strain Y34)</name>
    <name type="common">Rice blast fungus</name>
    <name type="synonym">Magnaporthe oryzae</name>
    <dbReference type="NCBI Taxonomy" id="1143189"/>
    <lineage>
        <taxon>Eukaryota</taxon>
        <taxon>Fungi</taxon>
        <taxon>Dikarya</taxon>
        <taxon>Ascomycota</taxon>
        <taxon>Pezizomycotina</taxon>
        <taxon>Sordariomycetes</taxon>
        <taxon>Sordariomycetidae</taxon>
        <taxon>Magnaporthales</taxon>
        <taxon>Pyriculariaceae</taxon>
        <taxon>Pyricularia</taxon>
    </lineage>
</organism>